<evidence type="ECO:0000256" key="2">
    <source>
        <dbReference type="ARBA" id="ARBA00006149"/>
    </source>
</evidence>
<evidence type="ECO:0000256" key="12">
    <source>
        <dbReference type="ARBA" id="ARBA00076540"/>
    </source>
</evidence>
<reference evidence="18" key="1">
    <citation type="journal article" date="2020" name="G3 (Bethesda)">
        <title>High-Quality Assemblies for Three Invasive Social Wasps from the &lt;i&gt;Vespula&lt;/i&gt; Genus.</title>
        <authorList>
            <person name="Harrop T.W.R."/>
            <person name="Guhlin J."/>
            <person name="McLaughlin G.M."/>
            <person name="Permina E."/>
            <person name="Stockwell P."/>
            <person name="Gilligan J."/>
            <person name="Le Lec M.F."/>
            <person name="Gruber M.A.M."/>
            <person name="Quinn O."/>
            <person name="Lovegrove M."/>
            <person name="Duncan E.J."/>
            <person name="Remnant E.J."/>
            <person name="Van Eeckhoven J."/>
            <person name="Graham B."/>
            <person name="Knapp R.A."/>
            <person name="Langford K.W."/>
            <person name="Kronenberg Z."/>
            <person name="Press M.O."/>
            <person name="Eacker S.M."/>
            <person name="Wilson-Rankin E.E."/>
            <person name="Purcell J."/>
            <person name="Lester P.J."/>
            <person name="Dearden P.K."/>
        </authorList>
    </citation>
    <scope>NUCLEOTIDE SEQUENCE</scope>
    <source>
        <strain evidence="18">Linc-1</strain>
    </source>
</reference>
<dbReference type="AlphaFoldDB" id="A0A834JDI5"/>
<evidence type="ECO:0000256" key="9">
    <source>
        <dbReference type="ARBA" id="ARBA00053180"/>
    </source>
</evidence>
<evidence type="ECO:0000313" key="18">
    <source>
        <dbReference type="EMBL" id="KAF7386496.1"/>
    </source>
</evidence>
<comment type="subcellular location">
    <subcellularLocation>
        <location evidence="1">Nucleus</location>
    </subcellularLocation>
</comment>
<keyword evidence="6" id="KW-0539">Nucleus</keyword>
<evidence type="ECO:0000256" key="16">
    <source>
        <dbReference type="ARBA" id="ARBA00093667"/>
    </source>
</evidence>
<evidence type="ECO:0000313" key="19">
    <source>
        <dbReference type="Proteomes" id="UP000617340"/>
    </source>
</evidence>
<dbReference type="CDD" id="cd02440">
    <property type="entry name" value="AdoMet_MTases"/>
    <property type="match status" value="1"/>
</dbReference>
<protein>
    <recommendedName>
        <fullName evidence="15">Methyltransferase HEMK2</fullName>
    </recommendedName>
    <alternativeName>
        <fullName evidence="14">HemK methyltransferase family member 2</fullName>
    </alternativeName>
    <alternativeName>
        <fullName evidence="12">Lysine N-methyltransferase 9</fullName>
    </alternativeName>
    <alternativeName>
        <fullName evidence="11">Methylarsonite methyltransferase N6AMT1</fullName>
    </alternativeName>
    <alternativeName>
        <fullName evidence="16">Methyltransferase N6AMT1</fullName>
    </alternativeName>
    <alternativeName>
        <fullName evidence="13">Protein N(5)-glutamine methyltransferase</fullName>
    </alternativeName>
</protein>
<evidence type="ECO:0000256" key="10">
    <source>
        <dbReference type="ARBA" id="ARBA00062344"/>
    </source>
</evidence>
<keyword evidence="19" id="KW-1185">Reference proteome</keyword>
<dbReference type="InterPro" id="IPR029063">
    <property type="entry name" value="SAM-dependent_MTases_sf"/>
</dbReference>
<dbReference type="PANTHER" id="PTHR45875">
    <property type="entry name" value="METHYLTRANSFERASE N6AMT1"/>
    <property type="match status" value="1"/>
</dbReference>
<organism evidence="18 19">
    <name type="scientific">Vespula germanica</name>
    <name type="common">German yellow jacket</name>
    <name type="synonym">Paravespula germanica</name>
    <dbReference type="NCBI Taxonomy" id="30212"/>
    <lineage>
        <taxon>Eukaryota</taxon>
        <taxon>Metazoa</taxon>
        <taxon>Ecdysozoa</taxon>
        <taxon>Arthropoda</taxon>
        <taxon>Hexapoda</taxon>
        <taxon>Insecta</taxon>
        <taxon>Pterygota</taxon>
        <taxon>Neoptera</taxon>
        <taxon>Endopterygota</taxon>
        <taxon>Hymenoptera</taxon>
        <taxon>Apocrita</taxon>
        <taxon>Aculeata</taxon>
        <taxon>Vespoidea</taxon>
        <taxon>Vespidae</taxon>
        <taxon>Vespinae</taxon>
        <taxon>Vespula</taxon>
    </lineage>
</organism>
<comment type="catalytic activity">
    <reaction evidence="7">
        <text>L-lysyl-[histone] + S-adenosyl-L-methionine = N(6)-methyl-L-lysyl-[histone] + S-adenosyl-L-homocysteine + H(+)</text>
        <dbReference type="Rhea" id="RHEA:10024"/>
        <dbReference type="Rhea" id="RHEA-COMP:9845"/>
        <dbReference type="Rhea" id="RHEA-COMP:9846"/>
        <dbReference type="ChEBI" id="CHEBI:15378"/>
        <dbReference type="ChEBI" id="CHEBI:29969"/>
        <dbReference type="ChEBI" id="CHEBI:57856"/>
        <dbReference type="ChEBI" id="CHEBI:59789"/>
        <dbReference type="ChEBI" id="CHEBI:61929"/>
    </reaction>
    <physiologicalReaction direction="left-to-right" evidence="7">
        <dbReference type="Rhea" id="RHEA:10025"/>
    </physiologicalReaction>
</comment>
<keyword evidence="5" id="KW-0949">S-adenosyl-L-methionine</keyword>
<name>A0A834JDI5_VESGE</name>
<evidence type="ECO:0000256" key="14">
    <source>
        <dbReference type="ARBA" id="ARBA00083337"/>
    </source>
</evidence>
<evidence type="ECO:0000256" key="4">
    <source>
        <dbReference type="ARBA" id="ARBA00022679"/>
    </source>
</evidence>
<dbReference type="Proteomes" id="UP000617340">
    <property type="component" value="Unassembled WGS sequence"/>
</dbReference>
<dbReference type="GO" id="GO:0036009">
    <property type="term" value="F:protein-glutamine N-methyltransferase activity"/>
    <property type="evidence" value="ECO:0007669"/>
    <property type="project" value="UniProtKB-ARBA"/>
</dbReference>
<evidence type="ECO:0000256" key="7">
    <source>
        <dbReference type="ARBA" id="ARBA00048619"/>
    </source>
</evidence>
<dbReference type="Pfam" id="PF05175">
    <property type="entry name" value="MTS"/>
    <property type="match status" value="1"/>
</dbReference>
<dbReference type="GO" id="GO:0003676">
    <property type="term" value="F:nucleic acid binding"/>
    <property type="evidence" value="ECO:0007669"/>
    <property type="project" value="InterPro"/>
</dbReference>
<feature type="domain" description="Methyltransferase small" evidence="17">
    <location>
        <begin position="35"/>
        <end position="126"/>
    </location>
</feature>
<comment type="subunit">
    <text evidence="10">Heterodimer; heterodimerization with TRMT112 is required for S-adenosyl-L-methionine-binding.</text>
</comment>
<dbReference type="GO" id="GO:0035657">
    <property type="term" value="C:eRF1 methyltransferase complex"/>
    <property type="evidence" value="ECO:0007669"/>
    <property type="project" value="TreeGrafter"/>
</dbReference>
<dbReference type="InterPro" id="IPR052190">
    <property type="entry name" value="Euk-Arch_PrmC-MTase"/>
</dbReference>
<gene>
    <name evidence="18" type="ORF">HZH68_013628</name>
</gene>
<evidence type="ECO:0000256" key="11">
    <source>
        <dbReference type="ARBA" id="ARBA00075330"/>
    </source>
</evidence>
<keyword evidence="4" id="KW-0808">Transferase</keyword>
<evidence type="ECO:0000256" key="15">
    <source>
        <dbReference type="ARBA" id="ARBA00093624"/>
    </source>
</evidence>
<dbReference type="InterPro" id="IPR007848">
    <property type="entry name" value="Small_mtfrase_dom"/>
</dbReference>
<accession>A0A834JDI5</accession>
<dbReference type="InterPro" id="IPR002052">
    <property type="entry name" value="DNA_methylase_N6_adenine_CS"/>
</dbReference>
<evidence type="ECO:0000256" key="8">
    <source>
        <dbReference type="ARBA" id="ARBA00050903"/>
    </source>
</evidence>
<evidence type="ECO:0000256" key="1">
    <source>
        <dbReference type="ARBA" id="ARBA00004123"/>
    </source>
</evidence>
<evidence type="ECO:0000256" key="13">
    <source>
        <dbReference type="ARBA" id="ARBA00080992"/>
    </source>
</evidence>
<proteinExistence type="inferred from homology"/>
<dbReference type="SUPFAM" id="SSF53335">
    <property type="entry name" value="S-adenosyl-L-methionine-dependent methyltransferases"/>
    <property type="match status" value="1"/>
</dbReference>
<dbReference type="GO" id="GO:0032259">
    <property type="term" value="P:methylation"/>
    <property type="evidence" value="ECO:0007669"/>
    <property type="project" value="UniProtKB-KW"/>
</dbReference>
<dbReference type="InterPro" id="IPR004557">
    <property type="entry name" value="PrmC-related"/>
</dbReference>
<evidence type="ECO:0000259" key="17">
    <source>
        <dbReference type="Pfam" id="PF05175"/>
    </source>
</evidence>
<comment type="similarity">
    <text evidence="2">Belongs to the eukaryotic/archaeal PrmC-related family.</text>
</comment>
<dbReference type="PROSITE" id="PS00092">
    <property type="entry name" value="N6_MTASE"/>
    <property type="match status" value="1"/>
</dbReference>
<dbReference type="PANTHER" id="PTHR45875:SF1">
    <property type="entry name" value="METHYLTRANSFERASE N6AMT1"/>
    <property type="match status" value="1"/>
</dbReference>
<dbReference type="Gene3D" id="3.40.50.150">
    <property type="entry name" value="Vaccinia Virus protein VP39"/>
    <property type="match status" value="1"/>
</dbReference>
<dbReference type="EMBL" id="JACSDZ010000015">
    <property type="protein sequence ID" value="KAF7386496.1"/>
    <property type="molecule type" value="Genomic_DNA"/>
</dbReference>
<dbReference type="GO" id="GO:0005634">
    <property type="term" value="C:nucleus"/>
    <property type="evidence" value="ECO:0007669"/>
    <property type="project" value="UniProtKB-SubCell"/>
</dbReference>
<evidence type="ECO:0000256" key="5">
    <source>
        <dbReference type="ARBA" id="ARBA00022691"/>
    </source>
</evidence>
<dbReference type="NCBIfam" id="TIGR00537">
    <property type="entry name" value="hemK_rel_arch"/>
    <property type="match status" value="1"/>
</dbReference>
<evidence type="ECO:0000256" key="3">
    <source>
        <dbReference type="ARBA" id="ARBA00022603"/>
    </source>
</evidence>
<sequence>MDTPMVKLSDEDLETVYEPAEDSFLLIDALENDLETLKVMKPVMCLEIGSGSGIVITALAMALNKYNQSYYIAVDINPNACKSTKKTGNINLVNINVIQMDLLKNIRNEQTFDIIVFNPPYVVTESEEVRETRLVSKTWAGGNHGREVMERVFPHIPKLLSNIGMFYLVVIKENDPNYILETLKGFDMIGTVVKERKVRGEHLYVMRFTKNTTTR</sequence>
<comment type="function">
    <text evidence="9">Methyltransferase that can methylate proteins and, to a lower extent, arsenic. Catalytic subunit of a heterodimer with TRMT112, which monomethylates 'Lys-12' of histone H4 (H4K12me1), a modification present at the promoters of numerous genes encoding cell cycle regulators. Catalytic subunit of a heterodimer with TRMT112, which catalyzes N5-methylation of Glu residue of proteins with a Gly-Gln-Xaa-Xaa-Xaa-Arg motif. Methylates ETF1 on 'Gln-185'; ETF1 needs to be complexed to ERF3 in its GTP-bound form to be efficiently methylated. May also play a role in the modulation of arsenic-induced toxicity by mediating the conversion of monomethylarsonous acid (3+) into the less toxic dimethylarsonic acid. It however only plays a limited role in arsenic metabolism compared with AS3MT.</text>
</comment>
<evidence type="ECO:0000256" key="6">
    <source>
        <dbReference type="ARBA" id="ARBA00023242"/>
    </source>
</evidence>
<keyword evidence="3" id="KW-0489">Methyltransferase</keyword>
<dbReference type="FunFam" id="3.40.50.150:FF:000077">
    <property type="entry name" value="HemK methyltransferase family member 2"/>
    <property type="match status" value="1"/>
</dbReference>
<comment type="caution">
    <text evidence="18">The sequence shown here is derived from an EMBL/GenBank/DDBJ whole genome shotgun (WGS) entry which is preliminary data.</text>
</comment>
<comment type="catalytic activity">
    <reaction evidence="8">
        <text>methylarsonous acid + S-adenosyl-L-methionine = dimethylarsinate + S-adenosyl-L-homocysteine + 2 H(+)</text>
        <dbReference type="Rhea" id="RHEA:11684"/>
        <dbReference type="ChEBI" id="CHEBI:15378"/>
        <dbReference type="ChEBI" id="CHEBI:16223"/>
        <dbReference type="ChEBI" id="CHEBI:17826"/>
        <dbReference type="ChEBI" id="CHEBI:57856"/>
        <dbReference type="ChEBI" id="CHEBI:59789"/>
    </reaction>
</comment>